<evidence type="ECO:0000256" key="1">
    <source>
        <dbReference type="SAM" id="MobiDB-lite"/>
    </source>
</evidence>
<dbReference type="EMBL" id="BAABCN010000002">
    <property type="protein sequence ID" value="GAA3873318.1"/>
    <property type="molecule type" value="Genomic_DNA"/>
</dbReference>
<keyword evidence="2" id="KW-0812">Transmembrane</keyword>
<evidence type="ECO:0000313" key="4">
    <source>
        <dbReference type="Proteomes" id="UP001501803"/>
    </source>
</evidence>
<sequence length="104" mass="11227">MSVVASTVLTVLTVLSAADDQTPPPDDLVTPGVIGFFAIFAVAVATVFLGFDLVRRIRRTTYREQIRERLEAEAAEHDGQDGQGEQGEPTESVEPSEKPGTPEK</sequence>
<feature type="compositionally biased region" description="Basic and acidic residues" evidence="1">
    <location>
        <begin position="95"/>
        <end position="104"/>
    </location>
</feature>
<feature type="compositionally biased region" description="Basic and acidic residues" evidence="1">
    <location>
        <begin position="69"/>
        <end position="80"/>
    </location>
</feature>
<proteinExistence type="predicted"/>
<name>A0ABP7KF22_9MICO</name>
<gene>
    <name evidence="3" type="ORF">GCM10022381_15380</name>
</gene>
<keyword evidence="2" id="KW-1133">Transmembrane helix</keyword>
<evidence type="ECO:0000313" key="3">
    <source>
        <dbReference type="EMBL" id="GAA3873318.1"/>
    </source>
</evidence>
<protein>
    <recommendedName>
        <fullName evidence="5">LapA family protein</fullName>
    </recommendedName>
</protein>
<organism evidence="3 4">
    <name type="scientific">Leifsonia kafniensis</name>
    <dbReference type="NCBI Taxonomy" id="475957"/>
    <lineage>
        <taxon>Bacteria</taxon>
        <taxon>Bacillati</taxon>
        <taxon>Actinomycetota</taxon>
        <taxon>Actinomycetes</taxon>
        <taxon>Micrococcales</taxon>
        <taxon>Microbacteriaceae</taxon>
        <taxon>Leifsonia</taxon>
    </lineage>
</organism>
<dbReference type="Proteomes" id="UP001501803">
    <property type="component" value="Unassembled WGS sequence"/>
</dbReference>
<reference evidence="4" key="1">
    <citation type="journal article" date="2019" name="Int. J. Syst. Evol. Microbiol.">
        <title>The Global Catalogue of Microorganisms (GCM) 10K type strain sequencing project: providing services to taxonomists for standard genome sequencing and annotation.</title>
        <authorList>
            <consortium name="The Broad Institute Genomics Platform"/>
            <consortium name="The Broad Institute Genome Sequencing Center for Infectious Disease"/>
            <person name="Wu L."/>
            <person name="Ma J."/>
        </authorList>
    </citation>
    <scope>NUCLEOTIDE SEQUENCE [LARGE SCALE GENOMIC DNA]</scope>
    <source>
        <strain evidence="4">JCM 17021</strain>
    </source>
</reference>
<evidence type="ECO:0008006" key="5">
    <source>
        <dbReference type="Google" id="ProtNLM"/>
    </source>
</evidence>
<feature type="transmembrane region" description="Helical" evidence="2">
    <location>
        <begin position="34"/>
        <end position="54"/>
    </location>
</feature>
<keyword evidence="4" id="KW-1185">Reference proteome</keyword>
<evidence type="ECO:0000256" key="2">
    <source>
        <dbReference type="SAM" id="Phobius"/>
    </source>
</evidence>
<accession>A0ABP7KF22</accession>
<comment type="caution">
    <text evidence="3">The sequence shown here is derived from an EMBL/GenBank/DDBJ whole genome shotgun (WGS) entry which is preliminary data.</text>
</comment>
<keyword evidence="2" id="KW-0472">Membrane</keyword>
<dbReference type="RefSeq" id="WP_345064205.1">
    <property type="nucleotide sequence ID" value="NZ_BAABCN010000002.1"/>
</dbReference>
<feature type="region of interest" description="Disordered" evidence="1">
    <location>
        <begin position="69"/>
        <end position="104"/>
    </location>
</feature>